<feature type="region of interest" description="Disordered" evidence="16">
    <location>
        <begin position="36"/>
        <end position="67"/>
    </location>
</feature>
<organism evidence="19 20">
    <name type="scientific">Anguilla anguilla</name>
    <name type="common">European freshwater eel</name>
    <name type="synonym">Muraena anguilla</name>
    <dbReference type="NCBI Taxonomy" id="7936"/>
    <lineage>
        <taxon>Eukaryota</taxon>
        <taxon>Metazoa</taxon>
        <taxon>Chordata</taxon>
        <taxon>Craniata</taxon>
        <taxon>Vertebrata</taxon>
        <taxon>Euteleostomi</taxon>
        <taxon>Actinopterygii</taxon>
        <taxon>Neopterygii</taxon>
        <taxon>Teleostei</taxon>
        <taxon>Anguilliformes</taxon>
        <taxon>Anguillidae</taxon>
        <taxon>Anguilla</taxon>
    </lineage>
</organism>
<evidence type="ECO:0000256" key="17">
    <source>
        <dbReference type="SAM" id="SignalP"/>
    </source>
</evidence>
<evidence type="ECO:0000256" key="7">
    <source>
        <dbReference type="ARBA" id="ARBA00022530"/>
    </source>
</evidence>
<dbReference type="InterPro" id="IPR001507">
    <property type="entry name" value="ZP_dom"/>
</dbReference>
<evidence type="ECO:0000256" key="1">
    <source>
        <dbReference type="ARBA" id="ARBA00004251"/>
    </source>
</evidence>
<evidence type="ECO:0000256" key="5">
    <source>
        <dbReference type="ARBA" id="ARBA00022475"/>
    </source>
</evidence>
<reference evidence="19" key="1">
    <citation type="submission" date="2021-01" db="EMBL/GenBank/DDBJ databases">
        <title>A chromosome-scale assembly of European eel, Anguilla anguilla.</title>
        <authorList>
            <person name="Henkel C."/>
            <person name="Jong-Raadsen S.A."/>
            <person name="Dufour S."/>
            <person name="Weltzien F.-A."/>
            <person name="Palstra A.P."/>
            <person name="Pelster B."/>
            <person name="Spaink H.P."/>
            <person name="Van Den Thillart G.E."/>
            <person name="Jansen H."/>
            <person name="Zahm M."/>
            <person name="Klopp C."/>
            <person name="Cedric C."/>
            <person name="Louis A."/>
            <person name="Berthelot C."/>
            <person name="Parey E."/>
            <person name="Roest Crollius H."/>
            <person name="Montfort J."/>
            <person name="Robinson-Rechavi M."/>
            <person name="Bucao C."/>
            <person name="Bouchez O."/>
            <person name="Gislard M."/>
            <person name="Lluch J."/>
            <person name="Milhes M."/>
            <person name="Lampietro C."/>
            <person name="Lopez Roques C."/>
            <person name="Donnadieu C."/>
            <person name="Braasch I."/>
            <person name="Desvignes T."/>
            <person name="Postlethwait J."/>
            <person name="Bobe J."/>
            <person name="Guiguen Y."/>
            <person name="Dirks R."/>
        </authorList>
    </citation>
    <scope>NUCLEOTIDE SEQUENCE</scope>
    <source>
        <strain evidence="19">Tag_6206</strain>
        <tissue evidence="19">Liver</tissue>
    </source>
</reference>
<keyword evidence="8" id="KW-0165">Cleavage on pair of basic residues</keyword>
<gene>
    <name evidence="19" type="ORF">ANANG_G00157060</name>
</gene>
<dbReference type="PRINTS" id="PR00023">
    <property type="entry name" value="ZPELLUCIDA"/>
</dbReference>
<keyword evidence="14" id="KW-0325">Glycoprotein</keyword>
<evidence type="ECO:0000256" key="16">
    <source>
        <dbReference type="SAM" id="MobiDB-lite"/>
    </source>
</evidence>
<feature type="compositionally biased region" description="Basic and acidic residues" evidence="16">
    <location>
        <begin position="570"/>
        <end position="589"/>
    </location>
</feature>
<dbReference type="PROSITE" id="PS51034">
    <property type="entry name" value="ZP_2"/>
    <property type="match status" value="1"/>
</dbReference>
<feature type="domain" description="ZP" evidence="18">
    <location>
        <begin position="80"/>
        <end position="341"/>
    </location>
</feature>
<dbReference type="InterPro" id="IPR055355">
    <property type="entry name" value="ZP-C"/>
</dbReference>
<dbReference type="InterPro" id="IPR042235">
    <property type="entry name" value="ZP-C_dom"/>
</dbReference>
<dbReference type="AlphaFoldDB" id="A0A9D3MAQ6"/>
<comment type="caution">
    <text evidence="19">The sequence shown here is derived from an EMBL/GenBank/DDBJ whole genome shotgun (WGS) entry which is preliminary data.</text>
</comment>
<comment type="subcellular location">
    <subcellularLocation>
        <location evidence="1">Cell membrane</location>
        <topology evidence="1">Single-pass type I membrane protein</topology>
    </subcellularLocation>
    <subcellularLocation>
        <location evidence="2">Secreted</location>
        <location evidence="2">Extracellular space</location>
        <location evidence="2">Extracellular matrix</location>
    </subcellularLocation>
</comment>
<dbReference type="GO" id="GO:0005886">
    <property type="term" value="C:plasma membrane"/>
    <property type="evidence" value="ECO:0007669"/>
    <property type="project" value="UniProtKB-SubCell"/>
</dbReference>
<feature type="compositionally biased region" description="Basic and acidic residues" evidence="16">
    <location>
        <begin position="606"/>
        <end position="623"/>
    </location>
</feature>
<evidence type="ECO:0000256" key="10">
    <source>
        <dbReference type="ARBA" id="ARBA00022729"/>
    </source>
</evidence>
<evidence type="ECO:0000256" key="9">
    <source>
        <dbReference type="ARBA" id="ARBA00022692"/>
    </source>
</evidence>
<evidence type="ECO:0000256" key="11">
    <source>
        <dbReference type="ARBA" id="ARBA00022989"/>
    </source>
</evidence>
<feature type="compositionally biased region" description="Pro residues" evidence="16">
    <location>
        <begin position="43"/>
        <end position="55"/>
    </location>
</feature>
<feature type="compositionally biased region" description="Basic and acidic residues" evidence="16">
    <location>
        <begin position="479"/>
        <end position="496"/>
    </location>
</feature>
<evidence type="ECO:0000256" key="12">
    <source>
        <dbReference type="ARBA" id="ARBA00023136"/>
    </source>
</evidence>
<dbReference type="PANTHER" id="PTHR11576">
    <property type="entry name" value="ZONA PELLUCIDA SPERM-BINDING PROTEIN 3"/>
    <property type="match status" value="1"/>
</dbReference>
<keyword evidence="12" id="KW-0472">Membrane</keyword>
<evidence type="ECO:0000256" key="3">
    <source>
        <dbReference type="ARBA" id="ARBA00006735"/>
    </source>
</evidence>
<dbReference type="Gene3D" id="2.60.40.3210">
    <property type="entry name" value="Zona pellucida, ZP-N domain"/>
    <property type="match status" value="1"/>
</dbReference>
<dbReference type="PANTHER" id="PTHR11576:SF2">
    <property type="entry name" value="ZONA PELLUCIDA SPERM-BINDING PROTEIN 3"/>
    <property type="match status" value="1"/>
</dbReference>
<evidence type="ECO:0000256" key="15">
    <source>
        <dbReference type="ARBA" id="ARBA00030824"/>
    </source>
</evidence>
<evidence type="ECO:0000256" key="8">
    <source>
        <dbReference type="ARBA" id="ARBA00022685"/>
    </source>
</evidence>
<keyword evidence="20" id="KW-1185">Reference proteome</keyword>
<keyword evidence="13" id="KW-1015">Disulfide bond</keyword>
<dbReference type="InterPro" id="IPR048290">
    <property type="entry name" value="ZP_chr"/>
</dbReference>
<dbReference type="Proteomes" id="UP001044222">
    <property type="component" value="Chromosome 8"/>
</dbReference>
<evidence type="ECO:0000256" key="4">
    <source>
        <dbReference type="ARBA" id="ARBA00017980"/>
    </source>
</evidence>
<dbReference type="Gene3D" id="2.60.40.4100">
    <property type="entry name" value="Zona pellucida, ZP-C domain"/>
    <property type="match status" value="1"/>
</dbReference>
<keyword evidence="10 17" id="KW-0732">Signal</keyword>
<dbReference type="SMART" id="SM00241">
    <property type="entry name" value="ZP"/>
    <property type="match status" value="1"/>
</dbReference>
<keyword evidence="5" id="KW-1003">Cell membrane</keyword>
<keyword evidence="6" id="KW-0964">Secreted</keyword>
<protein>
    <recommendedName>
        <fullName evidence="4">Zona pellucida sperm-binding protein 3</fullName>
    </recommendedName>
    <alternativeName>
        <fullName evidence="15">Zona pellucida glycoprotein 3</fullName>
    </alternativeName>
</protein>
<keyword evidence="7" id="KW-0272">Extracellular matrix</keyword>
<dbReference type="GO" id="GO:0031012">
    <property type="term" value="C:extracellular matrix"/>
    <property type="evidence" value="ECO:0007669"/>
    <property type="project" value="TreeGrafter"/>
</dbReference>
<evidence type="ECO:0000256" key="6">
    <source>
        <dbReference type="ARBA" id="ARBA00022525"/>
    </source>
</evidence>
<dbReference type="GO" id="GO:0035803">
    <property type="term" value="P:egg coat formation"/>
    <property type="evidence" value="ECO:0007669"/>
    <property type="project" value="TreeGrafter"/>
</dbReference>
<dbReference type="FunFam" id="2.60.40.4100:FF:000002">
    <property type="entry name" value="Zona pellucida sperm-binding protein 3"/>
    <property type="match status" value="1"/>
</dbReference>
<evidence type="ECO:0000313" key="20">
    <source>
        <dbReference type="Proteomes" id="UP001044222"/>
    </source>
</evidence>
<feature type="compositionally biased region" description="Polar residues" evidence="16">
    <location>
        <begin position="519"/>
        <end position="531"/>
    </location>
</feature>
<comment type="similarity">
    <text evidence="3">Belongs to the ZP domain family. ZPC subfamily.</text>
</comment>
<feature type="region of interest" description="Disordered" evidence="16">
    <location>
        <begin position="409"/>
        <end position="544"/>
    </location>
</feature>
<evidence type="ECO:0000259" key="18">
    <source>
        <dbReference type="PROSITE" id="PS51034"/>
    </source>
</evidence>
<dbReference type="GO" id="GO:0007339">
    <property type="term" value="P:binding of sperm to zona pellucida"/>
    <property type="evidence" value="ECO:0007669"/>
    <property type="project" value="TreeGrafter"/>
</dbReference>
<proteinExistence type="inferred from homology"/>
<dbReference type="GO" id="GO:0032190">
    <property type="term" value="F:acrosin binding"/>
    <property type="evidence" value="ECO:0007669"/>
    <property type="project" value="TreeGrafter"/>
</dbReference>
<feature type="chain" id="PRO_5039072835" description="Zona pellucida sperm-binding protein 3" evidence="17">
    <location>
        <begin position="27"/>
        <end position="623"/>
    </location>
</feature>
<feature type="region of interest" description="Disordered" evidence="16">
    <location>
        <begin position="557"/>
        <end position="623"/>
    </location>
</feature>
<evidence type="ECO:0000256" key="13">
    <source>
        <dbReference type="ARBA" id="ARBA00023157"/>
    </source>
</evidence>
<sequence length="623" mass="69112">MGLVKKAPWLTACLFLTFLFLERCHALPPYSPGDGFQQEPEVVKPPPVERPPVPPKTLRKGQDPIGDGKVYSQTKSITIRCLDAWMEIVINADLYNTGVLIDGDDLRLGEETTPACRAKPSAAAEYSIVAALSDCGTRHLIANDSLIYTNLLIYSPVPSTDGIIRMEGAFIPIECHYRRRYGLSSGILKPTWIPFTSTQSAGDALDFSLRLMNSDWLSEKTSDVYFLGDIIYIEASVTLAYHMPLRMFVDSCVATVFPDKNSVPRYSFIENGCLTDARQTGSSSHFLPRAQDDKLHIYLEAFRFRQETRSALYIACHLKAVPVMHNADSKNRACSFINGSWRSVDGNDWICDNCETPNIWEQPIQSGHHELEKELLLQPLKVFPSEHGGMAPRLKQTESRPLEAKALWASDDDEEAQEGQTMTPASEEGINPVDYPGEHNGSWPVEFSEMDAKKELEMETTPGPRAPPAKQESDPVDPVYKEDGSHLEDPLAKEEAGAFIDEDEGSGIMVYEGRKDGNNETTLSPVAQDSGNPEIFSDEKPVGSAVLPSKDANATVVPSYEESNTTIPTSEDKFSPAVLTREEDAHPVDPPDQQTMSTELPLSWEEEFRSMSLSDDKDTSLIQ</sequence>
<name>A0A9D3MAQ6_ANGAN</name>
<accession>A0A9D3MAQ6</accession>
<evidence type="ECO:0000256" key="14">
    <source>
        <dbReference type="ARBA" id="ARBA00023180"/>
    </source>
</evidence>
<dbReference type="Pfam" id="PF00100">
    <property type="entry name" value="Zona_pellucida"/>
    <property type="match status" value="1"/>
</dbReference>
<dbReference type="Pfam" id="PF23344">
    <property type="entry name" value="ZP-N"/>
    <property type="match status" value="1"/>
</dbReference>
<dbReference type="FunFam" id="2.60.40.3210:FF:000001">
    <property type="entry name" value="Zona pellucida sperm-binding protein 3"/>
    <property type="match status" value="1"/>
</dbReference>
<dbReference type="EMBL" id="JAFIRN010000008">
    <property type="protein sequence ID" value="KAG5844023.1"/>
    <property type="molecule type" value="Genomic_DNA"/>
</dbReference>
<evidence type="ECO:0000313" key="19">
    <source>
        <dbReference type="EMBL" id="KAG5844023.1"/>
    </source>
</evidence>
<dbReference type="InterPro" id="IPR055356">
    <property type="entry name" value="ZP-N"/>
</dbReference>
<evidence type="ECO:0000256" key="2">
    <source>
        <dbReference type="ARBA" id="ARBA00004498"/>
    </source>
</evidence>
<keyword evidence="9" id="KW-0812">Transmembrane</keyword>
<keyword evidence="11" id="KW-1133">Transmembrane helix</keyword>
<feature type="signal peptide" evidence="17">
    <location>
        <begin position="1"/>
        <end position="26"/>
    </location>
</feature>
<dbReference type="GO" id="GO:2000344">
    <property type="term" value="P:positive regulation of acrosome reaction"/>
    <property type="evidence" value="ECO:0007669"/>
    <property type="project" value="TreeGrafter"/>
</dbReference>